<proteinExistence type="predicted"/>
<feature type="compositionally biased region" description="Low complexity" evidence="1">
    <location>
        <begin position="39"/>
        <end position="59"/>
    </location>
</feature>
<feature type="region of interest" description="Disordered" evidence="1">
    <location>
        <begin position="269"/>
        <end position="290"/>
    </location>
</feature>
<feature type="compositionally biased region" description="Low complexity" evidence="1">
    <location>
        <begin position="71"/>
        <end position="91"/>
    </location>
</feature>
<feature type="transmembrane region" description="Helical" evidence="2">
    <location>
        <begin position="182"/>
        <end position="202"/>
    </location>
</feature>
<sequence>MNDRQYDPYAPQVQLVGYDEYGRPVYQQVQPHQQAYDPYAQPQEPQQHQQQGYGYDQAYVPQQSTYDPYAQQQPQQTQQFPQQQPEQFPQQDYGHGYGTAQQPAVQTPPAPEPAPKPQGSPVLPQQRRDEHAESGGRDYRTEQFSFIEEPDEDSEDVIDWLKFTESRSERREEAKRRGRNRVVALVVALALVAVGGVGYLWFAGKLPGLSSSSDSKKGGATTAGPQKRDVIVVHLHNTKAGGTSTALLVNNVTTKQGTTVLLPNSLAVSNDDGSRTTLGKSVDADGSQGTRDSLSTLLGTKITGTWRLDTPYLENLVDLVGNIDITTDADVPGAKEGGDPVVKKGADQTLTGQMAVAYATYRGPGEAEAKQLQRFGAVMYGVLRKISDDPKAATITVQTLAQILDPSLPESDLGASLAKLAEHAKIGAYKTAVLPVQPDGTLSQQASDSVVKDVLGGQLGGGGSGQGSAVRVGVKNAGGNPKSAEAARVALINGGYAFVDAGNSGTEATSQVLYADEKNKAKAVEVAKTLGLPDSAVKQGKAAANADVSVVIGKDYKAPQ</sequence>
<name>A0ABQ3QP72_9ACTN</name>
<keyword evidence="5" id="KW-1185">Reference proteome</keyword>
<gene>
    <name evidence="4" type="ORF">Sviol_34910</name>
</gene>
<dbReference type="Gene3D" id="3.40.630.190">
    <property type="entry name" value="LCP protein"/>
    <property type="match status" value="1"/>
</dbReference>
<dbReference type="PANTHER" id="PTHR33392">
    <property type="entry name" value="POLYISOPRENYL-TEICHOIC ACID--PEPTIDOGLYCAN TEICHOIC ACID TRANSFERASE TAGU"/>
    <property type="match status" value="1"/>
</dbReference>
<dbReference type="InterPro" id="IPR050922">
    <property type="entry name" value="LytR/CpsA/Psr_CW_biosynth"/>
</dbReference>
<organism evidence="4 5">
    <name type="scientific">Streptomyces violascens</name>
    <dbReference type="NCBI Taxonomy" id="67381"/>
    <lineage>
        <taxon>Bacteria</taxon>
        <taxon>Bacillati</taxon>
        <taxon>Actinomycetota</taxon>
        <taxon>Actinomycetes</taxon>
        <taxon>Kitasatosporales</taxon>
        <taxon>Streptomycetaceae</taxon>
        <taxon>Streptomyces</taxon>
    </lineage>
</organism>
<feature type="compositionally biased region" description="Pro residues" evidence="1">
    <location>
        <begin position="106"/>
        <end position="118"/>
    </location>
</feature>
<evidence type="ECO:0000256" key="1">
    <source>
        <dbReference type="SAM" id="MobiDB-lite"/>
    </source>
</evidence>
<dbReference type="PANTHER" id="PTHR33392:SF6">
    <property type="entry name" value="POLYISOPRENYL-TEICHOIC ACID--PEPTIDOGLYCAN TEICHOIC ACID TRANSFERASE TAGU"/>
    <property type="match status" value="1"/>
</dbReference>
<protein>
    <submittedName>
        <fullName evidence="4">Membrane protein</fullName>
    </submittedName>
</protein>
<dbReference type="Pfam" id="PF13399">
    <property type="entry name" value="LytR_C"/>
    <property type="match status" value="1"/>
</dbReference>
<evidence type="ECO:0000256" key="2">
    <source>
        <dbReference type="SAM" id="Phobius"/>
    </source>
</evidence>
<feature type="region of interest" description="Disordered" evidence="1">
    <location>
        <begin position="24"/>
        <end position="151"/>
    </location>
</feature>
<dbReference type="RefSeq" id="WP_189964311.1">
    <property type="nucleotide sequence ID" value="NZ_BMUA01000010.1"/>
</dbReference>
<keyword evidence="2" id="KW-1133">Transmembrane helix</keyword>
<dbReference type="Gene3D" id="3.30.70.2390">
    <property type="match status" value="1"/>
</dbReference>
<feature type="compositionally biased region" description="Basic and acidic residues" evidence="1">
    <location>
        <begin position="126"/>
        <end position="141"/>
    </location>
</feature>
<dbReference type="EMBL" id="BNDY01000011">
    <property type="protein sequence ID" value="GHI39083.1"/>
    <property type="molecule type" value="Genomic_DNA"/>
</dbReference>
<feature type="domain" description="LytR/CpsA/Psr regulator C-terminal" evidence="3">
    <location>
        <begin position="470"/>
        <end position="556"/>
    </location>
</feature>
<evidence type="ECO:0000259" key="3">
    <source>
        <dbReference type="Pfam" id="PF13399"/>
    </source>
</evidence>
<keyword evidence="2" id="KW-0472">Membrane</keyword>
<comment type="caution">
    <text evidence="4">The sequence shown here is derived from an EMBL/GenBank/DDBJ whole genome shotgun (WGS) entry which is preliminary data.</text>
</comment>
<evidence type="ECO:0000313" key="4">
    <source>
        <dbReference type="EMBL" id="GHI39083.1"/>
    </source>
</evidence>
<evidence type="ECO:0000313" key="5">
    <source>
        <dbReference type="Proteomes" id="UP001050808"/>
    </source>
</evidence>
<reference evidence="4" key="1">
    <citation type="submission" date="2024-05" db="EMBL/GenBank/DDBJ databases">
        <title>Whole genome shotgun sequence of Streptomyces violascens NBRC 12920.</title>
        <authorList>
            <person name="Komaki H."/>
            <person name="Tamura T."/>
        </authorList>
    </citation>
    <scope>NUCLEOTIDE SEQUENCE</scope>
    <source>
        <strain evidence="4">NBRC 12920</strain>
    </source>
</reference>
<dbReference type="Proteomes" id="UP001050808">
    <property type="component" value="Unassembled WGS sequence"/>
</dbReference>
<accession>A0ABQ3QP72</accession>
<keyword evidence="2" id="KW-0812">Transmembrane</keyword>
<dbReference type="InterPro" id="IPR027381">
    <property type="entry name" value="LytR/CpsA/Psr_C"/>
</dbReference>